<dbReference type="PANTHER" id="PTHR43048">
    <property type="entry name" value="METHYLMALONYL-COA EPIMERASE"/>
    <property type="match status" value="1"/>
</dbReference>
<dbReference type="GO" id="GO:0046872">
    <property type="term" value="F:metal ion binding"/>
    <property type="evidence" value="ECO:0007669"/>
    <property type="project" value="UniProtKB-KW"/>
</dbReference>
<dbReference type="InterPro" id="IPR037523">
    <property type="entry name" value="VOC_core"/>
</dbReference>
<dbReference type="Pfam" id="PF00903">
    <property type="entry name" value="Glyoxalase"/>
    <property type="match status" value="1"/>
</dbReference>
<protein>
    <submittedName>
        <fullName evidence="3">VOC family protein</fullName>
    </submittedName>
</protein>
<dbReference type="InterPro" id="IPR004360">
    <property type="entry name" value="Glyas_Fos-R_dOase_dom"/>
</dbReference>
<dbReference type="EMBL" id="DXCH01000145">
    <property type="protein sequence ID" value="HIZ07328.1"/>
    <property type="molecule type" value="Genomic_DNA"/>
</dbReference>
<feature type="domain" description="VOC" evidence="2">
    <location>
        <begin position="7"/>
        <end position="134"/>
    </location>
</feature>
<evidence type="ECO:0000313" key="4">
    <source>
        <dbReference type="Proteomes" id="UP000824024"/>
    </source>
</evidence>
<reference evidence="3" key="1">
    <citation type="journal article" date="2021" name="PeerJ">
        <title>Extensive microbial diversity within the chicken gut microbiome revealed by metagenomics and culture.</title>
        <authorList>
            <person name="Gilroy R."/>
            <person name="Ravi A."/>
            <person name="Getino M."/>
            <person name="Pursley I."/>
            <person name="Horton D.L."/>
            <person name="Alikhan N.F."/>
            <person name="Baker D."/>
            <person name="Gharbi K."/>
            <person name="Hall N."/>
            <person name="Watson M."/>
            <person name="Adriaenssens E.M."/>
            <person name="Foster-Nyarko E."/>
            <person name="Jarju S."/>
            <person name="Secka A."/>
            <person name="Antonio M."/>
            <person name="Oren A."/>
            <person name="Chaudhuri R.R."/>
            <person name="La Ragione R."/>
            <person name="Hildebrand F."/>
            <person name="Pallen M.J."/>
        </authorList>
    </citation>
    <scope>NUCLEOTIDE SEQUENCE</scope>
    <source>
        <strain evidence="3">CHK192-9172</strain>
    </source>
</reference>
<comment type="caution">
    <text evidence="3">The sequence shown here is derived from an EMBL/GenBank/DDBJ whole genome shotgun (WGS) entry which is preliminary data.</text>
</comment>
<dbReference type="GO" id="GO:0046491">
    <property type="term" value="P:L-methylmalonyl-CoA metabolic process"/>
    <property type="evidence" value="ECO:0007669"/>
    <property type="project" value="TreeGrafter"/>
</dbReference>
<dbReference type="Proteomes" id="UP000824024">
    <property type="component" value="Unassembled WGS sequence"/>
</dbReference>
<gene>
    <name evidence="3" type="ORF">IAA08_05265</name>
</gene>
<dbReference type="SUPFAM" id="SSF54593">
    <property type="entry name" value="Glyoxalase/Bleomycin resistance protein/Dihydroxybiphenyl dioxygenase"/>
    <property type="match status" value="1"/>
</dbReference>
<reference evidence="3" key="2">
    <citation type="submission" date="2021-04" db="EMBL/GenBank/DDBJ databases">
        <authorList>
            <person name="Gilroy R."/>
        </authorList>
    </citation>
    <scope>NUCLEOTIDE SEQUENCE</scope>
    <source>
        <strain evidence="3">CHK192-9172</strain>
    </source>
</reference>
<sequence length="144" mass="15905">MAVKINGINHFAISVADLEETIKWYSDIFGFTVVNRSEIPGAGIRVAHMQGTGFLLEVFEAPGSAPLPEDRKIPNRDLMTQGNKHMSFGVPDGRKAKEQLEALGVEVAMVAEVDDTYGVFIRDNTGNLIEIFEEKGDVVFNQHK</sequence>
<dbReference type="PANTHER" id="PTHR43048:SF3">
    <property type="entry name" value="METHYLMALONYL-COA EPIMERASE, MITOCHONDRIAL"/>
    <property type="match status" value="1"/>
</dbReference>
<organism evidence="3 4">
    <name type="scientific">Candidatus Eubacterium avistercoris</name>
    <dbReference type="NCBI Taxonomy" id="2838567"/>
    <lineage>
        <taxon>Bacteria</taxon>
        <taxon>Bacillati</taxon>
        <taxon>Bacillota</taxon>
        <taxon>Clostridia</taxon>
        <taxon>Eubacteriales</taxon>
        <taxon>Eubacteriaceae</taxon>
        <taxon>Eubacterium</taxon>
    </lineage>
</organism>
<keyword evidence="1" id="KW-0479">Metal-binding</keyword>
<dbReference type="InterPro" id="IPR051785">
    <property type="entry name" value="MMCE/EMCE_epimerase"/>
</dbReference>
<dbReference type="InterPro" id="IPR029068">
    <property type="entry name" value="Glyas_Bleomycin-R_OHBP_Dase"/>
</dbReference>
<evidence type="ECO:0000256" key="1">
    <source>
        <dbReference type="ARBA" id="ARBA00022723"/>
    </source>
</evidence>
<dbReference type="PROSITE" id="PS51819">
    <property type="entry name" value="VOC"/>
    <property type="match status" value="1"/>
</dbReference>
<accession>A0A9D2D2H3</accession>
<dbReference type="AlphaFoldDB" id="A0A9D2D2H3"/>
<dbReference type="Gene3D" id="3.10.180.10">
    <property type="entry name" value="2,3-Dihydroxybiphenyl 1,2-Dioxygenase, domain 1"/>
    <property type="match status" value="1"/>
</dbReference>
<proteinExistence type="predicted"/>
<dbReference type="GO" id="GO:0004493">
    <property type="term" value="F:methylmalonyl-CoA epimerase activity"/>
    <property type="evidence" value="ECO:0007669"/>
    <property type="project" value="TreeGrafter"/>
</dbReference>
<evidence type="ECO:0000259" key="2">
    <source>
        <dbReference type="PROSITE" id="PS51819"/>
    </source>
</evidence>
<evidence type="ECO:0000313" key="3">
    <source>
        <dbReference type="EMBL" id="HIZ07328.1"/>
    </source>
</evidence>
<name>A0A9D2D2H3_9FIRM</name>